<dbReference type="Proteomes" id="UP000249204">
    <property type="component" value="Unassembled WGS sequence"/>
</dbReference>
<dbReference type="EMBL" id="QKWW01000006">
    <property type="protein sequence ID" value="PZT57538.1"/>
    <property type="molecule type" value="Genomic_DNA"/>
</dbReference>
<reference evidence="1 2" key="1">
    <citation type="submission" date="2018-06" db="EMBL/GenBank/DDBJ databases">
        <title>Isolation of heavy metals resistant Paenibacillus silvae NC2 from Gold-Copper mine in ZiJin, China.</title>
        <authorList>
            <person name="Xu J."/>
            <person name="Mazhar H.S."/>
            <person name="Rensing C."/>
        </authorList>
    </citation>
    <scope>NUCLEOTIDE SEQUENCE [LARGE SCALE GENOMIC DNA]</scope>
    <source>
        <strain evidence="1 2">NC2</strain>
    </source>
</reference>
<comment type="caution">
    <text evidence="1">The sequence shown here is derived from an EMBL/GenBank/DDBJ whole genome shotgun (WGS) entry which is preliminary data.</text>
</comment>
<sequence>MSDIDDVLLEKIRKLCVEKHYKYGLGVPLRRDLHIDFHVQYGYGNNTYEQFLEFTQDYKKSIL</sequence>
<evidence type="ECO:0000313" key="2">
    <source>
        <dbReference type="Proteomes" id="UP000249204"/>
    </source>
</evidence>
<evidence type="ECO:0000313" key="1">
    <source>
        <dbReference type="EMBL" id="PZT57538.1"/>
    </source>
</evidence>
<name>A0A2W6NQI4_9BACL</name>
<dbReference type="AlphaFoldDB" id="A0A2W6NQI4"/>
<proteinExistence type="predicted"/>
<gene>
    <name evidence="1" type="ORF">DN757_02415</name>
</gene>
<protein>
    <submittedName>
        <fullName evidence="1">Uncharacterized protein</fullName>
    </submittedName>
</protein>
<organism evidence="1 2">
    <name type="scientific">Paenibacillus silvae</name>
    <dbReference type="NCBI Taxonomy" id="1325358"/>
    <lineage>
        <taxon>Bacteria</taxon>
        <taxon>Bacillati</taxon>
        <taxon>Bacillota</taxon>
        <taxon>Bacilli</taxon>
        <taxon>Bacillales</taxon>
        <taxon>Paenibacillaceae</taxon>
        <taxon>Paenibacillus</taxon>
    </lineage>
</organism>
<accession>A0A2W6NQI4</accession>